<evidence type="ECO:0000256" key="1">
    <source>
        <dbReference type="SAM" id="Phobius"/>
    </source>
</evidence>
<evidence type="ECO:0000313" key="3">
    <source>
        <dbReference type="Proteomes" id="UP000250266"/>
    </source>
</evidence>
<proteinExistence type="predicted"/>
<keyword evidence="1" id="KW-0472">Membrane</keyword>
<keyword evidence="1" id="KW-0812">Transmembrane</keyword>
<evidence type="ECO:0000313" key="2">
    <source>
        <dbReference type="EMBL" id="OCK73677.1"/>
    </source>
</evidence>
<feature type="transmembrane region" description="Helical" evidence="1">
    <location>
        <begin position="308"/>
        <end position="335"/>
    </location>
</feature>
<protein>
    <submittedName>
        <fullName evidence="2">Uncharacterized protein</fullName>
    </submittedName>
</protein>
<keyword evidence="1" id="KW-1133">Transmembrane helix</keyword>
<name>A0A8E2DXU9_9PEZI</name>
<gene>
    <name evidence="2" type="ORF">K432DRAFT_472716</name>
</gene>
<dbReference type="Proteomes" id="UP000250266">
    <property type="component" value="Unassembled WGS sequence"/>
</dbReference>
<keyword evidence="3" id="KW-1185">Reference proteome</keyword>
<dbReference type="OrthoDB" id="5428890at2759"/>
<dbReference type="EMBL" id="KV745688">
    <property type="protein sequence ID" value="OCK73677.1"/>
    <property type="molecule type" value="Genomic_DNA"/>
</dbReference>
<sequence length="380" mass="42514">MPPEERSSISDPLQQNFSGLLPSDLQSAIADKIWGVAQDESVREHLLGFYFRYYIEETTSPGAIADDIDGALDLTVKTMPLISCRSATPTIITGHVFRPLWKDAESLEAFVERDLPGHDVEPLEKIDTVKVHKLRAPYIEKYANITIEWTGNLPDHLFLQITDTWKSLRIFKHAGILEMTSRVLSDHDNISTAESLSLGCIPPALATETLRTPQLLFPEDDSKSSKFLAQEIVSKSLDPRLSTSFQLYHGLDEYPGDAALPEDVQDLFARFPYWGKRIYKLLKEIEDPTPLTWYEKWSDRRKSSRHMYWAGVIALSFALLFGISATVLGALQVWVSYCTWQGGNAARSCKLLSGGSKISPPSISVTILNDTSPISSLNPI</sequence>
<dbReference type="AlphaFoldDB" id="A0A8E2DXU9"/>
<accession>A0A8E2DXU9</accession>
<reference evidence="2 3" key="1">
    <citation type="journal article" date="2016" name="Nat. Commun.">
        <title>Ectomycorrhizal ecology is imprinted in the genome of the dominant symbiotic fungus Cenococcum geophilum.</title>
        <authorList>
            <consortium name="DOE Joint Genome Institute"/>
            <person name="Peter M."/>
            <person name="Kohler A."/>
            <person name="Ohm R.A."/>
            <person name="Kuo A."/>
            <person name="Krutzmann J."/>
            <person name="Morin E."/>
            <person name="Arend M."/>
            <person name="Barry K.W."/>
            <person name="Binder M."/>
            <person name="Choi C."/>
            <person name="Clum A."/>
            <person name="Copeland A."/>
            <person name="Grisel N."/>
            <person name="Haridas S."/>
            <person name="Kipfer T."/>
            <person name="LaButti K."/>
            <person name="Lindquist E."/>
            <person name="Lipzen A."/>
            <person name="Maire R."/>
            <person name="Meier B."/>
            <person name="Mihaltcheva S."/>
            <person name="Molinier V."/>
            <person name="Murat C."/>
            <person name="Poggeler S."/>
            <person name="Quandt C.A."/>
            <person name="Sperisen C."/>
            <person name="Tritt A."/>
            <person name="Tisserant E."/>
            <person name="Crous P.W."/>
            <person name="Henrissat B."/>
            <person name="Nehls U."/>
            <person name="Egli S."/>
            <person name="Spatafora J.W."/>
            <person name="Grigoriev I.V."/>
            <person name="Martin F.M."/>
        </authorList>
    </citation>
    <scope>NUCLEOTIDE SEQUENCE [LARGE SCALE GENOMIC DNA]</scope>
    <source>
        <strain evidence="2 3">CBS 459.81</strain>
    </source>
</reference>
<organism evidence="2 3">
    <name type="scientific">Lepidopterella palustris CBS 459.81</name>
    <dbReference type="NCBI Taxonomy" id="1314670"/>
    <lineage>
        <taxon>Eukaryota</taxon>
        <taxon>Fungi</taxon>
        <taxon>Dikarya</taxon>
        <taxon>Ascomycota</taxon>
        <taxon>Pezizomycotina</taxon>
        <taxon>Dothideomycetes</taxon>
        <taxon>Pleosporomycetidae</taxon>
        <taxon>Mytilinidiales</taxon>
        <taxon>Argynnaceae</taxon>
        <taxon>Lepidopterella</taxon>
    </lineage>
</organism>